<dbReference type="EC" id="6.3.2.17" evidence="7"/>
<dbReference type="GO" id="GO:0005524">
    <property type="term" value="F:ATP binding"/>
    <property type="evidence" value="ECO:0007669"/>
    <property type="project" value="UniProtKB-KW"/>
</dbReference>
<dbReference type="PANTHER" id="PTHR11136:SF0">
    <property type="entry name" value="DIHYDROFOLATE SYNTHETASE-RELATED"/>
    <property type="match status" value="1"/>
</dbReference>
<protein>
    <recommendedName>
        <fullName evidence="8">Dihydrofolate synthase/folylpolyglutamate synthase</fullName>
        <ecNumber evidence="6">6.3.2.12</ecNumber>
        <ecNumber evidence="7">6.3.2.17</ecNumber>
    </recommendedName>
    <alternativeName>
        <fullName evidence="17">Folylpoly-gamma-glutamate synthetase-dihydrofolate synthetase</fullName>
    </alternativeName>
    <alternativeName>
        <fullName evidence="15">Folylpolyglutamate synthetase</fullName>
    </alternativeName>
    <alternativeName>
        <fullName evidence="16">Tetrahydrofolylpolyglutamate synthase</fullName>
    </alternativeName>
</protein>
<evidence type="ECO:0000256" key="16">
    <source>
        <dbReference type="ARBA" id="ARBA00030592"/>
    </source>
</evidence>
<comment type="pathway">
    <text evidence="3">Cofactor biosynthesis; tetrahydrofolate biosynthesis; 7,8-dihydrofolate from 2-amino-4-hydroxy-6-hydroxymethyl-7,8-dihydropteridine diphosphate and 4-aminobenzoate: step 2/2.</text>
</comment>
<evidence type="ECO:0000256" key="1">
    <source>
        <dbReference type="ARBA" id="ARBA00001946"/>
    </source>
</evidence>
<evidence type="ECO:0000256" key="13">
    <source>
        <dbReference type="ARBA" id="ARBA00022842"/>
    </source>
</evidence>
<evidence type="ECO:0000256" key="18">
    <source>
        <dbReference type="ARBA" id="ARBA00047493"/>
    </source>
</evidence>
<dbReference type="Pfam" id="PF02875">
    <property type="entry name" value="Mur_ligase_C"/>
    <property type="match status" value="1"/>
</dbReference>
<dbReference type="InterPro" id="IPR036615">
    <property type="entry name" value="Mur_ligase_C_dom_sf"/>
</dbReference>
<dbReference type="InterPro" id="IPR013221">
    <property type="entry name" value="Mur_ligase_cen"/>
</dbReference>
<dbReference type="InterPro" id="IPR004101">
    <property type="entry name" value="Mur_ligase_C"/>
</dbReference>
<dbReference type="SUPFAM" id="SSF53623">
    <property type="entry name" value="MurD-like peptide ligases, catalytic domain"/>
    <property type="match status" value="1"/>
</dbReference>
<evidence type="ECO:0000256" key="19">
    <source>
        <dbReference type="ARBA" id="ARBA00047808"/>
    </source>
</evidence>
<dbReference type="AlphaFoldDB" id="A0A1I5C282"/>
<gene>
    <name evidence="24" type="ORF">SAMN05660413_02683</name>
</gene>
<accession>A0A1I5C282</accession>
<evidence type="ECO:0000256" key="21">
    <source>
        <dbReference type="ARBA" id="ARBA00049161"/>
    </source>
</evidence>
<dbReference type="NCBIfam" id="TIGR01499">
    <property type="entry name" value="folC"/>
    <property type="match status" value="1"/>
</dbReference>
<keyword evidence="12" id="KW-0067">ATP-binding</keyword>
<evidence type="ECO:0000256" key="11">
    <source>
        <dbReference type="ARBA" id="ARBA00022741"/>
    </source>
</evidence>
<keyword evidence="9" id="KW-0436">Ligase</keyword>
<dbReference type="EMBL" id="FOVL01000018">
    <property type="protein sequence ID" value="SFN81006.1"/>
    <property type="molecule type" value="Genomic_DNA"/>
</dbReference>
<dbReference type="GO" id="GO:0046656">
    <property type="term" value="P:folic acid biosynthetic process"/>
    <property type="evidence" value="ECO:0007669"/>
    <property type="project" value="UniProtKB-KW"/>
</dbReference>
<comment type="cofactor">
    <cofactor evidence="1">
        <name>Mg(2+)</name>
        <dbReference type="ChEBI" id="CHEBI:18420"/>
    </cofactor>
</comment>
<evidence type="ECO:0000256" key="9">
    <source>
        <dbReference type="ARBA" id="ARBA00022598"/>
    </source>
</evidence>
<dbReference type="PROSITE" id="PS01011">
    <property type="entry name" value="FOLYLPOLYGLU_SYNT_1"/>
    <property type="match status" value="1"/>
</dbReference>
<keyword evidence="11" id="KW-0547">Nucleotide-binding</keyword>
<comment type="catalytic activity">
    <reaction evidence="19">
        <text>10-formyltetrahydrofolyl-(gamma-L-Glu)(n) + L-glutamate + ATP = 10-formyltetrahydrofolyl-(gamma-L-Glu)(n+1) + ADP + phosphate + H(+)</text>
        <dbReference type="Rhea" id="RHEA:51904"/>
        <dbReference type="Rhea" id="RHEA-COMP:13088"/>
        <dbReference type="Rhea" id="RHEA-COMP:14300"/>
        <dbReference type="ChEBI" id="CHEBI:15378"/>
        <dbReference type="ChEBI" id="CHEBI:29985"/>
        <dbReference type="ChEBI" id="CHEBI:30616"/>
        <dbReference type="ChEBI" id="CHEBI:43474"/>
        <dbReference type="ChEBI" id="CHEBI:134413"/>
        <dbReference type="ChEBI" id="CHEBI:456216"/>
        <dbReference type="EC" id="6.3.2.17"/>
    </reaction>
</comment>
<proteinExistence type="inferred from homology"/>
<name>A0A1I5C282_9FLAO</name>
<dbReference type="Proteomes" id="UP000199153">
    <property type="component" value="Unassembled WGS sequence"/>
</dbReference>
<keyword evidence="14" id="KW-0289">Folate biosynthesis</keyword>
<evidence type="ECO:0000256" key="10">
    <source>
        <dbReference type="ARBA" id="ARBA00022723"/>
    </source>
</evidence>
<dbReference type="GO" id="GO:0004326">
    <property type="term" value="F:tetrahydrofolylpolyglutamate synthase activity"/>
    <property type="evidence" value="ECO:0007669"/>
    <property type="project" value="UniProtKB-EC"/>
</dbReference>
<dbReference type="FunFam" id="3.40.1190.10:FF:000011">
    <property type="entry name" value="Folylpolyglutamate synthase/dihydrofolate synthase"/>
    <property type="match status" value="1"/>
</dbReference>
<evidence type="ECO:0000256" key="3">
    <source>
        <dbReference type="ARBA" id="ARBA00004799"/>
    </source>
</evidence>
<organism evidence="24 25">
    <name type="scientific">Salegentibacter flavus</name>
    <dbReference type="NCBI Taxonomy" id="287099"/>
    <lineage>
        <taxon>Bacteria</taxon>
        <taxon>Pseudomonadati</taxon>
        <taxon>Bacteroidota</taxon>
        <taxon>Flavobacteriia</taxon>
        <taxon>Flavobacteriales</taxon>
        <taxon>Flavobacteriaceae</taxon>
        <taxon>Salegentibacter</taxon>
    </lineage>
</organism>
<sequence>MNTYKETVEWMFQQLPMYQRVGDQAFKKDLTKTLQFAKHLGEPHKKFKSVHVAGTNGKGSSSHMLASVLHEAGYKVGLYTSPHLKDFRERVKIDGQLIDKKSVVNFVKTHKKFITDAKLSFFEMTVGLAFDHFAKQEVDIAVIEVGMGGRLDSTNIITPEISVITNIGLDHTAHLGSTLPEIAREKAGIIKKGIPVVIGEKHKETTPVFKEIAEKQNAKLVFAQDFRFPQYSTDLKGDYQNKNMKSVLGAVKLLREKGWNIPEECLKNGLNSVKLHTSLQGRWDILQEKPKVICDTAHNKEGLKLVFKQLKREEFQHLHIVLGVVNDKDLESILPLFPKDAQYYFCKPEIPRGLDAGILAEKAARFNLEGRIFDSVSKAYEVAVNSALDEDLVFVGGSTFTVAEII</sequence>
<keyword evidence="13" id="KW-0460">Magnesium</keyword>
<evidence type="ECO:0000256" key="7">
    <source>
        <dbReference type="ARBA" id="ARBA00013025"/>
    </source>
</evidence>
<evidence type="ECO:0000256" key="20">
    <source>
        <dbReference type="ARBA" id="ARBA00049035"/>
    </source>
</evidence>
<evidence type="ECO:0000313" key="25">
    <source>
        <dbReference type="Proteomes" id="UP000199153"/>
    </source>
</evidence>
<evidence type="ECO:0000256" key="15">
    <source>
        <dbReference type="ARBA" id="ARBA00030048"/>
    </source>
</evidence>
<evidence type="ECO:0000259" key="23">
    <source>
        <dbReference type="Pfam" id="PF08245"/>
    </source>
</evidence>
<dbReference type="STRING" id="287099.SAMN05660413_02683"/>
<dbReference type="PIRSF" id="PIRSF001563">
    <property type="entry name" value="Folylpolyglu_synth"/>
    <property type="match status" value="1"/>
</dbReference>
<dbReference type="GO" id="GO:0046872">
    <property type="term" value="F:metal ion binding"/>
    <property type="evidence" value="ECO:0007669"/>
    <property type="project" value="UniProtKB-KW"/>
</dbReference>
<dbReference type="InterPro" id="IPR036565">
    <property type="entry name" value="Mur-like_cat_sf"/>
</dbReference>
<evidence type="ECO:0000256" key="12">
    <source>
        <dbReference type="ARBA" id="ARBA00022840"/>
    </source>
</evidence>
<reference evidence="24 25" key="1">
    <citation type="submission" date="2016-10" db="EMBL/GenBank/DDBJ databases">
        <authorList>
            <person name="de Groot N.N."/>
        </authorList>
    </citation>
    <scope>NUCLEOTIDE SEQUENCE [LARGE SCALE GENOMIC DNA]</scope>
    <source>
        <strain evidence="24 25">DSM 17794</strain>
    </source>
</reference>
<dbReference type="PANTHER" id="PTHR11136">
    <property type="entry name" value="FOLYLPOLYGLUTAMATE SYNTHASE-RELATED"/>
    <property type="match status" value="1"/>
</dbReference>
<evidence type="ECO:0000256" key="14">
    <source>
        <dbReference type="ARBA" id="ARBA00022909"/>
    </source>
</evidence>
<evidence type="ECO:0000256" key="5">
    <source>
        <dbReference type="ARBA" id="ARBA00008276"/>
    </source>
</evidence>
<dbReference type="InterPro" id="IPR018109">
    <property type="entry name" value="Folylpolyglutamate_synth_CS"/>
</dbReference>
<feature type="domain" description="Mur ligase central" evidence="23">
    <location>
        <begin position="52"/>
        <end position="221"/>
    </location>
</feature>
<comment type="similarity">
    <text evidence="5">Belongs to the folylpolyglutamate synthase family.</text>
</comment>
<dbReference type="SUPFAM" id="SSF53244">
    <property type="entry name" value="MurD-like peptide ligases, peptide-binding domain"/>
    <property type="match status" value="1"/>
</dbReference>
<dbReference type="GO" id="GO:0008841">
    <property type="term" value="F:dihydrofolate synthase activity"/>
    <property type="evidence" value="ECO:0007669"/>
    <property type="project" value="UniProtKB-EC"/>
</dbReference>
<feature type="domain" description="Mur ligase C-terminal" evidence="22">
    <location>
        <begin position="281"/>
        <end position="398"/>
    </location>
</feature>
<dbReference type="Gene3D" id="3.40.1190.10">
    <property type="entry name" value="Mur-like, catalytic domain"/>
    <property type="match status" value="1"/>
</dbReference>
<dbReference type="PROSITE" id="PS01012">
    <property type="entry name" value="FOLYLPOLYGLU_SYNT_2"/>
    <property type="match status" value="1"/>
</dbReference>
<keyword evidence="25" id="KW-1185">Reference proteome</keyword>
<comment type="function">
    <text evidence="2">Functions in two distinct reactions of the de novo folate biosynthetic pathway. Catalyzes the addition of a glutamate residue to dihydropteroate (7,8-dihydropteroate or H2Pte) to form dihydrofolate (7,8-dihydrofolate monoglutamate or H2Pte-Glu). Also catalyzes successive additions of L-glutamate to tetrahydrofolate or 10-formyltetrahydrofolate or 5,10-methylenetetrahydrofolate, leading to folylpolyglutamate derivatives.</text>
</comment>
<comment type="catalytic activity">
    <reaction evidence="21">
        <text>7,8-dihydropteroate + L-glutamate + ATP = 7,8-dihydrofolate + ADP + phosphate + H(+)</text>
        <dbReference type="Rhea" id="RHEA:23584"/>
        <dbReference type="ChEBI" id="CHEBI:15378"/>
        <dbReference type="ChEBI" id="CHEBI:17839"/>
        <dbReference type="ChEBI" id="CHEBI:29985"/>
        <dbReference type="ChEBI" id="CHEBI:30616"/>
        <dbReference type="ChEBI" id="CHEBI:43474"/>
        <dbReference type="ChEBI" id="CHEBI:57451"/>
        <dbReference type="ChEBI" id="CHEBI:456216"/>
        <dbReference type="EC" id="6.3.2.12"/>
    </reaction>
</comment>
<evidence type="ECO:0000256" key="8">
    <source>
        <dbReference type="ARBA" id="ARBA00019357"/>
    </source>
</evidence>
<comment type="catalytic activity">
    <reaction evidence="20">
        <text>(6R)-5,10-methylenetetrahydrofolyl-(gamma-L-Glu)(n) + L-glutamate + ATP = (6R)-5,10-methylenetetrahydrofolyl-(gamma-L-Glu)(n+1) + ADP + phosphate + H(+)</text>
        <dbReference type="Rhea" id="RHEA:51912"/>
        <dbReference type="Rhea" id="RHEA-COMP:13257"/>
        <dbReference type="Rhea" id="RHEA-COMP:13258"/>
        <dbReference type="ChEBI" id="CHEBI:15378"/>
        <dbReference type="ChEBI" id="CHEBI:29985"/>
        <dbReference type="ChEBI" id="CHEBI:30616"/>
        <dbReference type="ChEBI" id="CHEBI:43474"/>
        <dbReference type="ChEBI" id="CHEBI:136572"/>
        <dbReference type="ChEBI" id="CHEBI:456216"/>
        <dbReference type="EC" id="6.3.2.17"/>
    </reaction>
</comment>
<dbReference type="Pfam" id="PF08245">
    <property type="entry name" value="Mur_ligase_M"/>
    <property type="match status" value="1"/>
</dbReference>
<dbReference type="InterPro" id="IPR001645">
    <property type="entry name" value="Folylpolyglutamate_synth"/>
</dbReference>
<dbReference type="GO" id="GO:0005737">
    <property type="term" value="C:cytoplasm"/>
    <property type="evidence" value="ECO:0007669"/>
    <property type="project" value="TreeGrafter"/>
</dbReference>
<comment type="catalytic activity">
    <reaction evidence="18">
        <text>(6S)-5,6,7,8-tetrahydrofolyl-(gamma-L-Glu)(n) + L-glutamate + ATP = (6S)-5,6,7,8-tetrahydrofolyl-(gamma-L-Glu)(n+1) + ADP + phosphate + H(+)</text>
        <dbReference type="Rhea" id="RHEA:10580"/>
        <dbReference type="Rhea" id="RHEA-COMP:14738"/>
        <dbReference type="Rhea" id="RHEA-COMP:14740"/>
        <dbReference type="ChEBI" id="CHEBI:15378"/>
        <dbReference type="ChEBI" id="CHEBI:29985"/>
        <dbReference type="ChEBI" id="CHEBI:30616"/>
        <dbReference type="ChEBI" id="CHEBI:43474"/>
        <dbReference type="ChEBI" id="CHEBI:141005"/>
        <dbReference type="ChEBI" id="CHEBI:456216"/>
        <dbReference type="EC" id="6.3.2.17"/>
    </reaction>
</comment>
<evidence type="ECO:0000256" key="17">
    <source>
        <dbReference type="ARBA" id="ARBA00032510"/>
    </source>
</evidence>
<evidence type="ECO:0000259" key="22">
    <source>
        <dbReference type="Pfam" id="PF02875"/>
    </source>
</evidence>
<keyword evidence="10" id="KW-0479">Metal-binding</keyword>
<evidence type="ECO:0000256" key="6">
    <source>
        <dbReference type="ARBA" id="ARBA00013023"/>
    </source>
</evidence>
<dbReference type="EC" id="6.3.2.12" evidence="6"/>
<evidence type="ECO:0000256" key="4">
    <source>
        <dbReference type="ARBA" id="ARBA00005150"/>
    </source>
</evidence>
<dbReference type="Gene3D" id="3.90.190.20">
    <property type="entry name" value="Mur ligase, C-terminal domain"/>
    <property type="match status" value="1"/>
</dbReference>
<evidence type="ECO:0000313" key="24">
    <source>
        <dbReference type="EMBL" id="SFN81006.1"/>
    </source>
</evidence>
<comment type="pathway">
    <text evidence="4">Cofactor biosynthesis; tetrahydrofolylpolyglutamate biosynthesis.</text>
</comment>
<evidence type="ECO:0000256" key="2">
    <source>
        <dbReference type="ARBA" id="ARBA00002714"/>
    </source>
</evidence>